<evidence type="ECO:0000313" key="1">
    <source>
        <dbReference type="EMBL" id="OSD01386.1"/>
    </source>
</evidence>
<gene>
    <name evidence="1" type="ORF">PYCCODRAFT_507556</name>
</gene>
<dbReference type="EMBL" id="KZ084111">
    <property type="protein sequence ID" value="OSD01386.1"/>
    <property type="molecule type" value="Genomic_DNA"/>
</dbReference>
<name>A0A1Y2IJR0_TRAC3</name>
<organism evidence="1 2">
    <name type="scientific">Trametes coccinea (strain BRFM310)</name>
    <name type="common">Pycnoporus coccineus</name>
    <dbReference type="NCBI Taxonomy" id="1353009"/>
    <lineage>
        <taxon>Eukaryota</taxon>
        <taxon>Fungi</taxon>
        <taxon>Dikarya</taxon>
        <taxon>Basidiomycota</taxon>
        <taxon>Agaricomycotina</taxon>
        <taxon>Agaricomycetes</taxon>
        <taxon>Polyporales</taxon>
        <taxon>Polyporaceae</taxon>
        <taxon>Trametes</taxon>
    </lineage>
</organism>
<dbReference type="Proteomes" id="UP000193067">
    <property type="component" value="Unassembled WGS sequence"/>
</dbReference>
<evidence type="ECO:0000313" key="2">
    <source>
        <dbReference type="Proteomes" id="UP000193067"/>
    </source>
</evidence>
<dbReference type="AlphaFoldDB" id="A0A1Y2IJR0"/>
<keyword evidence="2" id="KW-1185">Reference proteome</keyword>
<accession>A0A1Y2IJR0</accession>
<sequence>MKVGPLRFRTTKRPCQLWACPRLITAEVNNFGFVYDSWSFSTDTQTLLVICAARQVASAAVVAGTPEAPPEMCQTTWRRCGPPSPANLLVACLLQPSTSRLCPASALSGLHCHFSRQTGSLRSSLVSGAVYMLRCVNRHLCSMDLMGRRRLSYVCPADGQMLRWGVQIPQQTLLLRRPSLDCLVLMISSSNTHDTGAVDQDHAARNPRM</sequence>
<proteinExistence type="predicted"/>
<protein>
    <submittedName>
        <fullName evidence="1">Uncharacterized protein</fullName>
    </submittedName>
</protein>
<reference evidence="1 2" key="1">
    <citation type="journal article" date="2015" name="Biotechnol. Biofuels">
        <title>Enhanced degradation of softwood versus hardwood by the white-rot fungus Pycnoporus coccineus.</title>
        <authorList>
            <person name="Couturier M."/>
            <person name="Navarro D."/>
            <person name="Chevret D."/>
            <person name="Henrissat B."/>
            <person name="Piumi F."/>
            <person name="Ruiz-Duenas F.J."/>
            <person name="Martinez A.T."/>
            <person name="Grigoriev I.V."/>
            <person name="Riley R."/>
            <person name="Lipzen A."/>
            <person name="Berrin J.G."/>
            <person name="Master E.R."/>
            <person name="Rosso M.N."/>
        </authorList>
    </citation>
    <scope>NUCLEOTIDE SEQUENCE [LARGE SCALE GENOMIC DNA]</scope>
    <source>
        <strain evidence="1 2">BRFM310</strain>
    </source>
</reference>